<dbReference type="SMART" id="SM00220">
    <property type="entry name" value="S_TKc"/>
    <property type="match status" value="1"/>
</dbReference>
<dbReference type="PANTHER" id="PTHR24356:SF400">
    <property type="entry name" value="SERINE_THREONINE-PROTEIN KINASE CBK1"/>
    <property type="match status" value="1"/>
</dbReference>
<reference evidence="12" key="2">
    <citation type="submission" date="2023-05" db="EMBL/GenBank/DDBJ databases">
        <authorList>
            <consortium name="Lawrence Berkeley National Laboratory"/>
            <person name="Steindorff A."/>
            <person name="Hensen N."/>
            <person name="Bonometti L."/>
            <person name="Westerberg I."/>
            <person name="Brannstrom I.O."/>
            <person name="Guillou S."/>
            <person name="Cros-Aarteil S."/>
            <person name="Calhoun S."/>
            <person name="Haridas S."/>
            <person name="Kuo A."/>
            <person name="Mondo S."/>
            <person name="Pangilinan J."/>
            <person name="Riley R."/>
            <person name="Labutti K."/>
            <person name="Andreopoulos B."/>
            <person name="Lipzen A."/>
            <person name="Chen C."/>
            <person name="Yanf M."/>
            <person name="Daum C."/>
            <person name="Ng V."/>
            <person name="Clum A."/>
            <person name="Ohm R."/>
            <person name="Martin F."/>
            <person name="Silar P."/>
            <person name="Natvig D."/>
            <person name="Lalanne C."/>
            <person name="Gautier V."/>
            <person name="Ament-Velasquez S.L."/>
            <person name="Kruys A."/>
            <person name="Hutchinson M.I."/>
            <person name="Powell A.J."/>
            <person name="Barry K."/>
            <person name="Miller A.N."/>
            <person name="Grigoriev I.V."/>
            <person name="Debuchy R."/>
            <person name="Gladieux P."/>
            <person name="Thoren M.H."/>
            <person name="Johannesson H."/>
        </authorList>
    </citation>
    <scope>NUCLEOTIDE SEQUENCE</scope>
    <source>
        <strain evidence="12">PSN293</strain>
    </source>
</reference>
<dbReference type="SMART" id="SM00133">
    <property type="entry name" value="S_TK_X"/>
    <property type="match status" value="1"/>
</dbReference>
<feature type="compositionally biased region" description="Low complexity" evidence="9">
    <location>
        <begin position="147"/>
        <end position="163"/>
    </location>
</feature>
<evidence type="ECO:0000256" key="9">
    <source>
        <dbReference type="SAM" id="MobiDB-lite"/>
    </source>
</evidence>
<evidence type="ECO:0000256" key="3">
    <source>
        <dbReference type="ARBA" id="ARBA00022679"/>
    </source>
</evidence>
<dbReference type="PROSITE" id="PS51285">
    <property type="entry name" value="AGC_KINASE_CTER"/>
    <property type="match status" value="1"/>
</dbReference>
<feature type="compositionally biased region" description="Polar residues" evidence="9">
    <location>
        <begin position="10"/>
        <end position="20"/>
    </location>
</feature>
<keyword evidence="5 12" id="KW-0418">Kinase</keyword>
<evidence type="ECO:0000313" key="12">
    <source>
        <dbReference type="EMBL" id="KAK4220197.1"/>
    </source>
</evidence>
<dbReference type="PROSITE" id="PS00108">
    <property type="entry name" value="PROTEIN_KINASE_ST"/>
    <property type="match status" value="1"/>
</dbReference>
<evidence type="ECO:0000256" key="6">
    <source>
        <dbReference type="ARBA" id="ARBA00022840"/>
    </source>
</evidence>
<dbReference type="PROSITE" id="PS50011">
    <property type="entry name" value="PROTEIN_KINASE_DOM"/>
    <property type="match status" value="1"/>
</dbReference>
<sequence>MKRKLVAEPSQPSVAISPQHSARPELSSDPRLATRRDGNSSRPSKLRRHGTWLLSALRSLTNSASDRSVADLQRDLLASTETLTRVPASRSVVANGLTRMTSTLFRTPKEPTVIRRPSSTRIPVAEPFRSLNTLHPLDEPLTSFPTPDSSPGSSQNSKSNSNPLTNTINSANGSTGATSLDSIFHASSVASIPKDASVMGSERPQQLIQSSRQGGSRRNPTQSSPDSNLTTIQETVVDQCSPSVLTVERAAAAKIYLETYFNQVLTPGPSPRDIRLRLLEVDLFNYYGTESLTAPELEAIHMDFCRRETDHLRETRVMKTRTMCAMAAKRGNPKASLCEDYEVLKILGKGSFGVVRLVQEKACLASGSCPPDETSSSPLRAPDSKPRHQILVYTVTLILSFRIVPLIESFEDISNLYLVMEYMPGGDFLGLLIRENTIHESVARFYVAEMVLCVEAAHALQCIHRDIKPDNFLISASGHLKIADFGLAFDGHWSHDTSYYNSHRYSLLKTLGINVQGDQQDKEELRRLQATGKNASYLTAAMGRHAPSSHDGEPLLNWRNRCGNRTSAMSVVGTSQYMAPEVIEGKSYDGRGPAGDETEDHHKEIRLCSERYRLKDLATAATNAGPSLTANNYGTRERQQESFHDFAGCYVFPQDAEEIKAHKWFSDISWEQLHQTKPPLVPHLSAQDDTRYFDDEEDISDWSETGSSEDDSQGEECEQRGLNDENQLYPGAPPNSSPSYFNPPRPPPPTLDSNHNVAGGTPQVKEQPALSRQRLEEAQMALRAFRPSVQQWALEAIAQPYDLNRLRDLDCRIDRIHGLGMAEKTMLRQFLRVFGRKDRRRARDRLLRDQNTKGLVMEERKRNAFVRYTWRRMRPPGLVDHNLWQNSSQAVEGTYAVDTLSDAGISDEFENLIHAEAMRMEWESIRAGAQQGHDGFLGWGDQHVAIPAMQRGRMSWR</sequence>
<accession>A0AAN6YPV4</accession>
<dbReference type="InterPro" id="IPR050236">
    <property type="entry name" value="Ser_Thr_kinase_AGC"/>
</dbReference>
<comment type="caution">
    <text evidence="12">The sequence shown here is derived from an EMBL/GenBank/DDBJ whole genome shotgun (WGS) entry which is preliminary data.</text>
</comment>
<evidence type="ECO:0000259" key="11">
    <source>
        <dbReference type="PROSITE" id="PS51285"/>
    </source>
</evidence>
<dbReference type="Pfam" id="PF00069">
    <property type="entry name" value="Pkinase"/>
    <property type="match status" value="1"/>
</dbReference>
<feature type="domain" description="AGC-kinase C-terminal" evidence="11">
    <location>
        <begin position="666"/>
        <end position="727"/>
    </location>
</feature>
<dbReference type="EC" id="2.7.11.1" evidence="1"/>
<dbReference type="InterPro" id="IPR000719">
    <property type="entry name" value="Prot_kinase_dom"/>
</dbReference>
<dbReference type="Gene3D" id="3.30.200.20">
    <property type="entry name" value="Phosphorylase Kinase, domain 1"/>
    <property type="match status" value="3"/>
</dbReference>
<feature type="region of interest" description="Disordered" evidence="9">
    <location>
        <begin position="700"/>
        <end position="769"/>
    </location>
</feature>
<evidence type="ECO:0000256" key="1">
    <source>
        <dbReference type="ARBA" id="ARBA00012513"/>
    </source>
</evidence>
<evidence type="ECO:0000313" key="13">
    <source>
        <dbReference type="Proteomes" id="UP001301769"/>
    </source>
</evidence>
<dbReference type="AlphaFoldDB" id="A0AAN6YPV4"/>
<dbReference type="SUPFAM" id="SSF56112">
    <property type="entry name" value="Protein kinase-like (PK-like)"/>
    <property type="match status" value="1"/>
</dbReference>
<feature type="compositionally biased region" description="Acidic residues" evidence="9">
    <location>
        <begin position="700"/>
        <end position="716"/>
    </location>
</feature>
<evidence type="ECO:0000256" key="5">
    <source>
        <dbReference type="ARBA" id="ARBA00022777"/>
    </source>
</evidence>
<keyword evidence="13" id="KW-1185">Reference proteome</keyword>
<evidence type="ECO:0000256" key="2">
    <source>
        <dbReference type="ARBA" id="ARBA00022527"/>
    </source>
</evidence>
<dbReference type="GO" id="GO:0004674">
    <property type="term" value="F:protein serine/threonine kinase activity"/>
    <property type="evidence" value="ECO:0007669"/>
    <property type="project" value="UniProtKB-KW"/>
</dbReference>
<comment type="catalytic activity">
    <reaction evidence="7">
        <text>L-threonyl-[protein] + ATP = O-phospho-L-threonyl-[protein] + ADP + H(+)</text>
        <dbReference type="Rhea" id="RHEA:46608"/>
        <dbReference type="Rhea" id="RHEA-COMP:11060"/>
        <dbReference type="Rhea" id="RHEA-COMP:11605"/>
        <dbReference type="ChEBI" id="CHEBI:15378"/>
        <dbReference type="ChEBI" id="CHEBI:30013"/>
        <dbReference type="ChEBI" id="CHEBI:30616"/>
        <dbReference type="ChEBI" id="CHEBI:61977"/>
        <dbReference type="ChEBI" id="CHEBI:456216"/>
        <dbReference type="EC" id="2.7.11.1"/>
    </reaction>
</comment>
<gene>
    <name evidence="12" type="ORF">QBC37DRAFT_381896</name>
</gene>
<keyword evidence="6" id="KW-0067">ATP-binding</keyword>
<feature type="region of interest" description="Disordered" evidence="9">
    <location>
        <begin position="1"/>
        <end position="46"/>
    </location>
</feature>
<dbReference type="PANTHER" id="PTHR24356">
    <property type="entry name" value="SERINE/THREONINE-PROTEIN KINASE"/>
    <property type="match status" value="1"/>
</dbReference>
<dbReference type="Proteomes" id="UP001301769">
    <property type="component" value="Unassembled WGS sequence"/>
</dbReference>
<evidence type="ECO:0000256" key="4">
    <source>
        <dbReference type="ARBA" id="ARBA00022741"/>
    </source>
</evidence>
<dbReference type="GO" id="GO:0035556">
    <property type="term" value="P:intracellular signal transduction"/>
    <property type="evidence" value="ECO:0007669"/>
    <property type="project" value="TreeGrafter"/>
</dbReference>
<comment type="catalytic activity">
    <reaction evidence="8">
        <text>L-seryl-[protein] + ATP = O-phospho-L-seryl-[protein] + ADP + H(+)</text>
        <dbReference type="Rhea" id="RHEA:17989"/>
        <dbReference type="Rhea" id="RHEA-COMP:9863"/>
        <dbReference type="Rhea" id="RHEA-COMP:11604"/>
        <dbReference type="ChEBI" id="CHEBI:15378"/>
        <dbReference type="ChEBI" id="CHEBI:29999"/>
        <dbReference type="ChEBI" id="CHEBI:30616"/>
        <dbReference type="ChEBI" id="CHEBI:83421"/>
        <dbReference type="ChEBI" id="CHEBI:456216"/>
        <dbReference type="EC" id="2.7.11.1"/>
    </reaction>
</comment>
<evidence type="ECO:0000256" key="7">
    <source>
        <dbReference type="ARBA" id="ARBA00047899"/>
    </source>
</evidence>
<dbReference type="GO" id="GO:0005524">
    <property type="term" value="F:ATP binding"/>
    <property type="evidence" value="ECO:0007669"/>
    <property type="project" value="UniProtKB-KW"/>
</dbReference>
<dbReference type="InterPro" id="IPR008271">
    <property type="entry name" value="Ser/Thr_kinase_AS"/>
</dbReference>
<feature type="domain" description="Protein kinase" evidence="10">
    <location>
        <begin position="341"/>
        <end position="693"/>
    </location>
</feature>
<feature type="compositionally biased region" description="Polar residues" evidence="9">
    <location>
        <begin position="203"/>
        <end position="230"/>
    </location>
</feature>
<protein>
    <recommendedName>
        <fullName evidence="1">non-specific serine/threonine protein kinase</fullName>
        <ecNumber evidence="1">2.7.11.1</ecNumber>
    </recommendedName>
</protein>
<proteinExistence type="predicted"/>
<dbReference type="Gene3D" id="1.10.510.10">
    <property type="entry name" value="Transferase(Phosphotransferase) domain 1"/>
    <property type="match status" value="2"/>
</dbReference>
<dbReference type="InterPro" id="IPR000961">
    <property type="entry name" value="AGC-kinase_C"/>
</dbReference>
<organism evidence="12 13">
    <name type="scientific">Rhypophila decipiens</name>
    <dbReference type="NCBI Taxonomy" id="261697"/>
    <lineage>
        <taxon>Eukaryota</taxon>
        <taxon>Fungi</taxon>
        <taxon>Dikarya</taxon>
        <taxon>Ascomycota</taxon>
        <taxon>Pezizomycotina</taxon>
        <taxon>Sordariomycetes</taxon>
        <taxon>Sordariomycetidae</taxon>
        <taxon>Sordariales</taxon>
        <taxon>Naviculisporaceae</taxon>
        <taxon>Rhypophila</taxon>
    </lineage>
</organism>
<keyword evidence="3" id="KW-0808">Transferase</keyword>
<feature type="compositionally biased region" description="Pro residues" evidence="9">
    <location>
        <begin position="731"/>
        <end position="750"/>
    </location>
</feature>
<evidence type="ECO:0000256" key="8">
    <source>
        <dbReference type="ARBA" id="ARBA00048679"/>
    </source>
</evidence>
<keyword evidence="4" id="KW-0547">Nucleotide-binding</keyword>
<reference evidence="12" key="1">
    <citation type="journal article" date="2023" name="Mol. Phylogenet. Evol.">
        <title>Genome-scale phylogeny and comparative genomics of the fungal order Sordariales.</title>
        <authorList>
            <person name="Hensen N."/>
            <person name="Bonometti L."/>
            <person name="Westerberg I."/>
            <person name="Brannstrom I.O."/>
            <person name="Guillou S."/>
            <person name="Cros-Aarteil S."/>
            <person name="Calhoun S."/>
            <person name="Haridas S."/>
            <person name="Kuo A."/>
            <person name="Mondo S."/>
            <person name="Pangilinan J."/>
            <person name="Riley R."/>
            <person name="LaButti K."/>
            <person name="Andreopoulos B."/>
            <person name="Lipzen A."/>
            <person name="Chen C."/>
            <person name="Yan M."/>
            <person name="Daum C."/>
            <person name="Ng V."/>
            <person name="Clum A."/>
            <person name="Steindorff A."/>
            <person name="Ohm R.A."/>
            <person name="Martin F."/>
            <person name="Silar P."/>
            <person name="Natvig D.O."/>
            <person name="Lalanne C."/>
            <person name="Gautier V."/>
            <person name="Ament-Velasquez S.L."/>
            <person name="Kruys A."/>
            <person name="Hutchinson M.I."/>
            <person name="Powell A.J."/>
            <person name="Barry K."/>
            <person name="Miller A.N."/>
            <person name="Grigoriev I.V."/>
            <person name="Debuchy R."/>
            <person name="Gladieux P."/>
            <person name="Hiltunen Thoren M."/>
            <person name="Johannesson H."/>
        </authorList>
    </citation>
    <scope>NUCLEOTIDE SEQUENCE</scope>
    <source>
        <strain evidence="12">PSN293</strain>
    </source>
</reference>
<keyword evidence="2" id="KW-0723">Serine/threonine-protein kinase</keyword>
<feature type="compositionally biased region" description="Polar residues" evidence="9">
    <location>
        <begin position="164"/>
        <end position="173"/>
    </location>
</feature>
<feature type="region of interest" description="Disordered" evidence="9">
    <location>
        <begin position="196"/>
        <end position="230"/>
    </location>
</feature>
<dbReference type="InterPro" id="IPR011009">
    <property type="entry name" value="Kinase-like_dom_sf"/>
</dbReference>
<name>A0AAN6YPV4_9PEZI</name>
<dbReference type="EMBL" id="MU858045">
    <property type="protein sequence ID" value="KAK4220197.1"/>
    <property type="molecule type" value="Genomic_DNA"/>
</dbReference>
<feature type="compositionally biased region" description="Basic and acidic residues" evidence="9">
    <location>
        <begin position="22"/>
        <end position="39"/>
    </location>
</feature>
<evidence type="ECO:0000259" key="10">
    <source>
        <dbReference type="PROSITE" id="PS50011"/>
    </source>
</evidence>
<feature type="region of interest" description="Disordered" evidence="9">
    <location>
        <begin position="108"/>
        <end position="173"/>
    </location>
</feature>